<dbReference type="KEGG" id="bgt:106058660"/>
<feature type="region of interest" description="Disordered" evidence="1">
    <location>
        <begin position="96"/>
        <end position="132"/>
    </location>
</feature>
<name>A0A2C9M5G6_BIOGL</name>
<feature type="compositionally biased region" description="Basic and acidic residues" evidence="1">
    <location>
        <begin position="121"/>
        <end position="130"/>
    </location>
</feature>
<evidence type="ECO:0000256" key="1">
    <source>
        <dbReference type="SAM" id="MobiDB-lite"/>
    </source>
</evidence>
<gene>
    <name evidence="2" type="primary">106058660</name>
</gene>
<evidence type="ECO:0000313" key="2">
    <source>
        <dbReference type="EnsemblMetazoa" id="BGLB038748-PB"/>
    </source>
</evidence>
<feature type="compositionally biased region" description="Basic and acidic residues" evidence="1">
    <location>
        <begin position="70"/>
        <end position="81"/>
    </location>
</feature>
<feature type="region of interest" description="Disordered" evidence="1">
    <location>
        <begin position="58"/>
        <end position="81"/>
    </location>
</feature>
<evidence type="ECO:0000313" key="3">
    <source>
        <dbReference type="Proteomes" id="UP000076420"/>
    </source>
</evidence>
<sequence length="375" mass="42120">MQMAERLAEAIPSHEDIALKSQYDSRCDHNLTSAQDSTFDVHTDHEINKYSFKKMDKAQEASKTLTNEQPRGREAVRTTGDHSMKENVKVLAKDGKTERMSGPNSLTDCVDGDVGPVLKGHRSDKVEDTVSKSTQYQNKNNAESIDLPVDFNISPNSQLALQTVQTLCHSLTVKVTTPSGQGSGTLISPEIWKQLRKCRGLQSMMGLKVTELDLAIIVSEKLIKTELDASQATVEFSYVTETGRDVFVRINQWSKLCYRVEGRTLLICHRVPVEVCLDLEKRYVKFCDMAAILSRDPSYSDKFLLLGHLNGVSKVVLEGKYQQGFEPRSQPLGYFNLEESAETFFSRTMNMSPLEWSELKEKLCPGDESMSVISF</sequence>
<protein>
    <submittedName>
        <fullName evidence="2">Uncharacterized protein</fullName>
    </submittedName>
</protein>
<dbReference type="VEuPathDB" id="VectorBase:BGLAX_029424"/>
<dbReference type="EnsemblMetazoa" id="BGLB038748-RC">
    <property type="protein sequence ID" value="BGLB038748-PC"/>
    <property type="gene ID" value="BGLB038748"/>
</dbReference>
<dbReference type="VEuPathDB" id="VectorBase:BGLB038748"/>
<proteinExistence type="predicted"/>
<accession>A0A2C9M5G6</accession>
<reference evidence="2" key="1">
    <citation type="submission" date="2020-05" db="UniProtKB">
        <authorList>
            <consortium name="EnsemblMetazoa"/>
        </authorList>
    </citation>
    <scope>IDENTIFICATION</scope>
    <source>
        <strain evidence="2">BB02</strain>
    </source>
</reference>
<organism evidence="2 3">
    <name type="scientific">Biomphalaria glabrata</name>
    <name type="common">Bloodfluke planorb</name>
    <name type="synonym">Freshwater snail</name>
    <dbReference type="NCBI Taxonomy" id="6526"/>
    <lineage>
        <taxon>Eukaryota</taxon>
        <taxon>Metazoa</taxon>
        <taxon>Spiralia</taxon>
        <taxon>Lophotrochozoa</taxon>
        <taxon>Mollusca</taxon>
        <taxon>Gastropoda</taxon>
        <taxon>Heterobranchia</taxon>
        <taxon>Euthyneura</taxon>
        <taxon>Panpulmonata</taxon>
        <taxon>Hygrophila</taxon>
        <taxon>Lymnaeoidea</taxon>
        <taxon>Planorbidae</taxon>
        <taxon>Biomphalaria</taxon>
    </lineage>
</organism>
<dbReference type="AlphaFoldDB" id="A0A2C9M5G6"/>
<dbReference type="EnsemblMetazoa" id="BGLB038748-RB">
    <property type="protein sequence ID" value="BGLB038748-PB"/>
    <property type="gene ID" value="BGLB038748"/>
</dbReference>
<dbReference type="Proteomes" id="UP000076420">
    <property type="component" value="Unassembled WGS sequence"/>
</dbReference>
<dbReference type="EnsemblMetazoa" id="BGLB038748-RA">
    <property type="protein sequence ID" value="BGLB038748-PA"/>
    <property type="gene ID" value="BGLB038748"/>
</dbReference>
<dbReference type="OrthoDB" id="10300777at2759"/>